<dbReference type="AlphaFoldDB" id="A0A1I7VRZ9"/>
<dbReference type="WBParaSite" id="EN70_5636">
    <property type="protein sequence ID" value="EN70_5636"/>
    <property type="gene ID" value="EN70_5636"/>
</dbReference>
<accession>A0A1I7VRZ9</accession>
<dbReference type="Proteomes" id="UP000095285">
    <property type="component" value="Unassembled WGS sequence"/>
</dbReference>
<evidence type="ECO:0000313" key="2">
    <source>
        <dbReference type="Proteomes" id="UP000095285"/>
    </source>
</evidence>
<protein>
    <submittedName>
        <fullName evidence="3">Uncharacterized protein</fullName>
    </submittedName>
</protein>
<organism evidence="2 3">
    <name type="scientific">Loa loa</name>
    <name type="common">Eye worm</name>
    <name type="synonym">Filaria loa</name>
    <dbReference type="NCBI Taxonomy" id="7209"/>
    <lineage>
        <taxon>Eukaryota</taxon>
        <taxon>Metazoa</taxon>
        <taxon>Ecdysozoa</taxon>
        <taxon>Nematoda</taxon>
        <taxon>Chromadorea</taxon>
        <taxon>Rhabditida</taxon>
        <taxon>Spirurina</taxon>
        <taxon>Spiruromorpha</taxon>
        <taxon>Filarioidea</taxon>
        <taxon>Onchocercidae</taxon>
        <taxon>Loa</taxon>
    </lineage>
</organism>
<feature type="compositionally biased region" description="Low complexity" evidence="1">
    <location>
        <begin position="141"/>
        <end position="153"/>
    </location>
</feature>
<feature type="compositionally biased region" description="Low complexity" evidence="1">
    <location>
        <begin position="162"/>
        <end position="171"/>
    </location>
</feature>
<proteinExistence type="predicted"/>
<evidence type="ECO:0000256" key="1">
    <source>
        <dbReference type="SAM" id="MobiDB-lite"/>
    </source>
</evidence>
<feature type="region of interest" description="Disordered" evidence="1">
    <location>
        <begin position="129"/>
        <end position="196"/>
    </location>
</feature>
<evidence type="ECO:0000313" key="3">
    <source>
        <dbReference type="WBParaSite" id="EN70_5636"/>
    </source>
</evidence>
<sequence length="213" mass="24247">MRPKILTLEEDKQMPRIPLDDEKRLNKSLFVKKTQELEKVWQFYPIHISDTLTNSKTGEEQTLTQIIDTDDYLKTIPELPSHMTHIEGGQPVVFHFKEKKPETAILPVYLMTEDENEFMPTATLLKFSKSERNERKGRPLITGTKIQTTQTSSTKEDSVTRSPLLSSSLSSIKKIDNGKNAPPIMTLEGNKSKKATTSTKSAHQGCCYFYIVL</sequence>
<name>A0A1I7VRZ9_LOALO</name>
<keyword evidence="2" id="KW-1185">Reference proteome</keyword>
<reference evidence="2" key="1">
    <citation type="submission" date="2012-04" db="EMBL/GenBank/DDBJ databases">
        <title>The Genome Sequence of Loa loa.</title>
        <authorList>
            <consortium name="The Broad Institute Genome Sequencing Platform"/>
            <consortium name="Broad Institute Genome Sequencing Center for Infectious Disease"/>
            <person name="Nutman T.B."/>
            <person name="Fink D.L."/>
            <person name="Russ C."/>
            <person name="Young S."/>
            <person name="Zeng Q."/>
            <person name="Gargeya S."/>
            <person name="Alvarado L."/>
            <person name="Berlin A."/>
            <person name="Chapman S.B."/>
            <person name="Chen Z."/>
            <person name="Freedman E."/>
            <person name="Gellesch M."/>
            <person name="Goldberg J."/>
            <person name="Griggs A."/>
            <person name="Gujja S."/>
            <person name="Heilman E.R."/>
            <person name="Heiman D."/>
            <person name="Howarth C."/>
            <person name="Mehta T."/>
            <person name="Neiman D."/>
            <person name="Pearson M."/>
            <person name="Roberts A."/>
            <person name="Saif S."/>
            <person name="Shea T."/>
            <person name="Shenoy N."/>
            <person name="Sisk P."/>
            <person name="Stolte C."/>
            <person name="Sykes S."/>
            <person name="White J."/>
            <person name="Yandava C."/>
            <person name="Haas B."/>
            <person name="Henn M.R."/>
            <person name="Nusbaum C."/>
            <person name="Birren B."/>
        </authorList>
    </citation>
    <scope>NUCLEOTIDE SEQUENCE [LARGE SCALE GENOMIC DNA]</scope>
</reference>
<reference evidence="3" key="2">
    <citation type="submission" date="2016-11" db="UniProtKB">
        <authorList>
            <consortium name="WormBaseParasite"/>
        </authorList>
    </citation>
    <scope>IDENTIFICATION</scope>
</reference>